<organism evidence="2 3">
    <name type="scientific">Epicoccum nigrum</name>
    <name type="common">Soil fungus</name>
    <name type="synonym">Epicoccum purpurascens</name>
    <dbReference type="NCBI Taxonomy" id="105696"/>
    <lineage>
        <taxon>Eukaryota</taxon>
        <taxon>Fungi</taxon>
        <taxon>Dikarya</taxon>
        <taxon>Ascomycota</taxon>
        <taxon>Pezizomycotina</taxon>
        <taxon>Dothideomycetes</taxon>
        <taxon>Pleosporomycetidae</taxon>
        <taxon>Pleosporales</taxon>
        <taxon>Pleosporineae</taxon>
        <taxon>Didymellaceae</taxon>
        <taxon>Epicoccum</taxon>
    </lineage>
</organism>
<feature type="compositionally biased region" description="Basic and acidic residues" evidence="1">
    <location>
        <begin position="181"/>
        <end position="192"/>
    </location>
</feature>
<keyword evidence="3" id="KW-1185">Reference proteome</keyword>
<dbReference type="AlphaFoldDB" id="A0A1Y2LUK2"/>
<sequence length="200" mass="23038">MSVTTASFPPEHPDRPKVQEEHAALQDESVFVDSDADTEAEERGRLKRRRKSSHSPPRAASPSRGHDRDSGSRHRHHHRNLHRDSESASMTPPPAAYGQKKQRRRSDAEPDHTFRGRARNRSGSRERTGSPIFEDDDVSEEEVRELRKRAQPPSRPRAENEQDEVELRRQRSYAKLHRKDSKSEGQKGESKRPHPLSQEL</sequence>
<dbReference type="Proteomes" id="UP000193240">
    <property type="component" value="Unassembled WGS sequence"/>
</dbReference>
<feature type="compositionally biased region" description="Low complexity" evidence="1">
    <location>
        <begin position="54"/>
        <end position="63"/>
    </location>
</feature>
<name>A0A1Y2LUK2_EPING</name>
<accession>A0A1Y2LUK2</accession>
<evidence type="ECO:0000313" key="3">
    <source>
        <dbReference type="Proteomes" id="UP000193240"/>
    </source>
</evidence>
<dbReference type="InParanoid" id="A0A1Y2LUK2"/>
<feature type="compositionally biased region" description="Basic and acidic residues" evidence="1">
    <location>
        <begin position="11"/>
        <end position="25"/>
    </location>
</feature>
<gene>
    <name evidence="2" type="ORF">B5807_07472</name>
</gene>
<dbReference type="OMA" id="DHTFRGR"/>
<feature type="compositionally biased region" description="Basic residues" evidence="1">
    <location>
        <begin position="170"/>
        <end position="180"/>
    </location>
</feature>
<feature type="compositionally biased region" description="Basic and acidic residues" evidence="1">
    <location>
        <begin position="105"/>
        <end position="114"/>
    </location>
</feature>
<proteinExistence type="predicted"/>
<protein>
    <submittedName>
        <fullName evidence="2">Uncharacterized protein</fullName>
    </submittedName>
</protein>
<evidence type="ECO:0000313" key="2">
    <source>
        <dbReference type="EMBL" id="OSS47503.1"/>
    </source>
</evidence>
<feature type="compositionally biased region" description="Basic and acidic residues" evidence="1">
    <location>
        <begin position="156"/>
        <end position="169"/>
    </location>
</feature>
<dbReference type="EMBL" id="KZ107848">
    <property type="protein sequence ID" value="OSS47503.1"/>
    <property type="molecule type" value="Genomic_DNA"/>
</dbReference>
<reference evidence="2 3" key="1">
    <citation type="journal article" date="2017" name="Genome Announc.">
        <title>Genome sequence of the saprophytic ascomycete Epicoccum nigrum ICMP 19927 strain isolated from New Zealand.</title>
        <authorList>
            <person name="Fokin M."/>
            <person name="Fleetwood D."/>
            <person name="Weir B.S."/>
            <person name="Villas-Boas S.G."/>
        </authorList>
    </citation>
    <scope>NUCLEOTIDE SEQUENCE [LARGE SCALE GENOMIC DNA]</scope>
    <source>
        <strain evidence="2 3">ICMP 19927</strain>
    </source>
</reference>
<feature type="compositionally biased region" description="Acidic residues" evidence="1">
    <location>
        <begin position="133"/>
        <end position="143"/>
    </location>
</feature>
<feature type="region of interest" description="Disordered" evidence="1">
    <location>
        <begin position="1"/>
        <end position="200"/>
    </location>
</feature>
<evidence type="ECO:0000256" key="1">
    <source>
        <dbReference type="SAM" id="MobiDB-lite"/>
    </source>
</evidence>